<dbReference type="GO" id="GO:0004560">
    <property type="term" value="F:alpha-L-fucosidase activity"/>
    <property type="evidence" value="ECO:0007669"/>
    <property type="project" value="TreeGrafter"/>
</dbReference>
<keyword evidence="1" id="KW-0732">Signal</keyword>
<feature type="domain" description="Glycosyl hydrolase family 95 catalytic" evidence="2">
    <location>
        <begin position="327"/>
        <end position="525"/>
    </location>
</feature>
<dbReference type="InterPro" id="IPR013780">
    <property type="entry name" value="Glyco_hydro_b"/>
</dbReference>
<evidence type="ECO:0000259" key="2">
    <source>
        <dbReference type="Pfam" id="PF22124"/>
    </source>
</evidence>
<dbReference type="InterPro" id="IPR012341">
    <property type="entry name" value="6hp_glycosidase-like_sf"/>
</dbReference>
<evidence type="ECO:0000313" key="4">
    <source>
        <dbReference type="Proteomes" id="UP001165135"/>
    </source>
</evidence>
<reference evidence="3" key="1">
    <citation type="submission" date="2023-03" db="EMBL/GenBank/DDBJ databases">
        <title>Actinoallomurus iriomotensis NBRC 103681.</title>
        <authorList>
            <person name="Ichikawa N."/>
            <person name="Sato H."/>
            <person name="Tonouchi N."/>
        </authorList>
    </citation>
    <scope>NUCLEOTIDE SEQUENCE</scope>
    <source>
        <strain evidence="3">NBRC 103681</strain>
    </source>
</reference>
<feature type="signal peptide" evidence="1">
    <location>
        <begin position="1"/>
        <end position="28"/>
    </location>
</feature>
<evidence type="ECO:0000256" key="1">
    <source>
        <dbReference type="SAM" id="SignalP"/>
    </source>
</evidence>
<dbReference type="Pfam" id="PF22124">
    <property type="entry name" value="Glyco_hydro_95_cat"/>
    <property type="match status" value="1"/>
</dbReference>
<gene>
    <name evidence="3" type="ORF">Airi01_020030</name>
</gene>
<dbReference type="AlphaFoldDB" id="A0A9W6RDD9"/>
<dbReference type="InterPro" id="IPR054363">
    <property type="entry name" value="GH95_cat"/>
</dbReference>
<protein>
    <recommendedName>
        <fullName evidence="2">Glycosyl hydrolase family 95 catalytic domain-containing protein</fullName>
    </recommendedName>
</protein>
<dbReference type="Gene3D" id="2.60.40.1180">
    <property type="entry name" value="Golgi alpha-mannosidase II"/>
    <property type="match status" value="1"/>
</dbReference>
<accession>A0A9W6RDD9</accession>
<dbReference type="Proteomes" id="UP001165135">
    <property type="component" value="Unassembled WGS sequence"/>
</dbReference>
<dbReference type="PANTHER" id="PTHR31084:SF0">
    <property type="entry name" value="ALPHA-L-FUCOSIDASE 2"/>
    <property type="match status" value="1"/>
</dbReference>
<evidence type="ECO:0000313" key="3">
    <source>
        <dbReference type="EMBL" id="GLY73736.1"/>
    </source>
</evidence>
<dbReference type="InterPro" id="IPR008928">
    <property type="entry name" value="6-hairpin_glycosidase_sf"/>
</dbReference>
<organism evidence="3 4">
    <name type="scientific">Actinoallomurus iriomotensis</name>
    <dbReference type="NCBI Taxonomy" id="478107"/>
    <lineage>
        <taxon>Bacteria</taxon>
        <taxon>Bacillati</taxon>
        <taxon>Actinomycetota</taxon>
        <taxon>Actinomycetes</taxon>
        <taxon>Streptosporangiales</taxon>
        <taxon>Thermomonosporaceae</taxon>
        <taxon>Actinoallomurus</taxon>
    </lineage>
</organism>
<dbReference type="Gene3D" id="1.50.10.10">
    <property type="match status" value="1"/>
</dbReference>
<dbReference type="PANTHER" id="PTHR31084">
    <property type="entry name" value="ALPHA-L-FUCOSIDASE 2"/>
    <property type="match status" value="1"/>
</dbReference>
<name>A0A9W6RDD9_9ACTN</name>
<comment type="caution">
    <text evidence="3">The sequence shown here is derived from an EMBL/GenBank/DDBJ whole genome shotgun (WGS) entry which is preliminary data.</text>
</comment>
<dbReference type="EMBL" id="BSTJ01000002">
    <property type="protein sequence ID" value="GLY73736.1"/>
    <property type="molecule type" value="Genomic_DNA"/>
</dbReference>
<dbReference type="GO" id="GO:0005975">
    <property type="term" value="P:carbohydrate metabolic process"/>
    <property type="evidence" value="ECO:0007669"/>
    <property type="project" value="InterPro"/>
</dbReference>
<feature type="chain" id="PRO_5040764785" description="Glycosyl hydrolase family 95 catalytic domain-containing protein" evidence="1">
    <location>
        <begin position="29"/>
        <end position="924"/>
    </location>
</feature>
<dbReference type="RefSeq" id="WP_285619241.1">
    <property type="nucleotide sequence ID" value="NZ_BSTJ01000002.1"/>
</dbReference>
<dbReference type="SUPFAM" id="SSF48208">
    <property type="entry name" value="Six-hairpin glycosidases"/>
    <property type="match status" value="1"/>
</dbReference>
<proteinExistence type="predicted"/>
<sequence>MRRGRLSILIACAAVTAAMVAPIAPAGAAPPPTTAWRHGALQTDPRGVVSRSDLVLQSPPWQNHQSMPLGNGRLGAAVWSADGLTAQLNRSDTFPDLKSAGQLVVPGLFPLMSAADYRGRLGLYDADLEQRGGGMTASALVRAGADQFVLDVAGADPDRTQTADLKLWRGRSPVTYASGGVAALAETFHDDPSGTTSGAITAVTADGRQVHASVTGDLTVHLTFKPRQDGRFRIVVGVPAYKGGDVASAARSAVRGGFDAGADASHLRWWHRFWNDAAPMEISSPDGTGEYLENLRATQLYMSAASMRSSVPSSHGGVTSLFSPWRDDIHWSAANWWHFNLRQPVYTNLGAGTAALNTPYFRLYLDRLAKMRKWTAEHWPGAEGVCVPEFLRFDGTAGSCDSGMAPDWVNRILSTGPEVVANLWSQYRYTGDRALLDAGYPLMSGVARFYLSVLRPGDDGYLHLQHVNALEVQWDTTDPTPDLAAMRTIFPIVAGLADQHGDHDLAKRLRQAVAKLPPFRTTTRGGQPVLAWSGTDEAAHNTQDPDLEALWPWGRYGADSSLMQSTFTNRVYVQTREWASDSVWAARLGRAADMKNLLVQGTSDFQIFPNGFAAHSRNSDPVRGGGYYDGWGAVVASALQESLVQSYEGTVRVAPAWPADWNTTGAVQIPGGHRVSVETRGGTPSLVGIQAGSTDTLKIQNPWPGRQIQVVDGDCACGRPVVAATTAAQITLPVKRGASYLLERTAQPYSSFTFGELGGQPADKVKTLGQRTLGVAHSIPQINSDLVTVEQPDKLHALVRAAVGAPVYVDRGYTVTDLPGALDGAVMIRGANDDSKLTEPADYLTFDLTRPATVYVAFDTRGEGSWWPGWPAGQGFTRTDMTVQTSDRPLAVFKKTAPAGQVRLGPNSGVSGQGGSSYVTFVTG</sequence>